<keyword evidence="1 2" id="KW-0728">SH3 domain</keyword>
<evidence type="ECO:0000313" key="5">
    <source>
        <dbReference type="Proteomes" id="UP000681720"/>
    </source>
</evidence>
<dbReference type="InterPro" id="IPR001452">
    <property type="entry name" value="SH3_domain"/>
</dbReference>
<dbReference type="GO" id="GO:0005737">
    <property type="term" value="C:cytoplasm"/>
    <property type="evidence" value="ECO:0007669"/>
    <property type="project" value="TreeGrafter"/>
</dbReference>
<comment type="caution">
    <text evidence="4">The sequence shown here is derived from an EMBL/GenBank/DDBJ whole genome shotgun (WGS) entry which is preliminary data.</text>
</comment>
<evidence type="ECO:0000256" key="2">
    <source>
        <dbReference type="PROSITE-ProRule" id="PRU00192"/>
    </source>
</evidence>
<organism evidence="4 5">
    <name type="scientific">Rotaria magnacalcarata</name>
    <dbReference type="NCBI Taxonomy" id="392030"/>
    <lineage>
        <taxon>Eukaryota</taxon>
        <taxon>Metazoa</taxon>
        <taxon>Spiralia</taxon>
        <taxon>Gnathifera</taxon>
        <taxon>Rotifera</taxon>
        <taxon>Eurotatoria</taxon>
        <taxon>Bdelloidea</taxon>
        <taxon>Philodinida</taxon>
        <taxon>Philodinidae</taxon>
        <taxon>Rotaria</taxon>
    </lineage>
</organism>
<protein>
    <recommendedName>
        <fullName evidence="3">SH3 domain-containing protein</fullName>
    </recommendedName>
</protein>
<dbReference type="Gene3D" id="2.30.30.40">
    <property type="entry name" value="SH3 Domains"/>
    <property type="match status" value="1"/>
</dbReference>
<accession>A0A8S2VUH5</accession>
<name>A0A8S2VUH5_9BILA</name>
<dbReference type="InterPro" id="IPR036028">
    <property type="entry name" value="SH3-like_dom_sf"/>
</dbReference>
<dbReference type="PROSITE" id="PS50002">
    <property type="entry name" value="SH3"/>
    <property type="match status" value="1"/>
</dbReference>
<evidence type="ECO:0000259" key="3">
    <source>
        <dbReference type="PROSITE" id="PS50002"/>
    </source>
</evidence>
<gene>
    <name evidence="4" type="ORF">GIL414_LOCUS30691</name>
</gene>
<proteinExistence type="predicted"/>
<dbReference type="EMBL" id="CAJOBJ010059665">
    <property type="protein sequence ID" value="CAF4412475.1"/>
    <property type="molecule type" value="Genomic_DNA"/>
</dbReference>
<dbReference type="PANTHER" id="PTHR46026:SF1">
    <property type="entry name" value="RHO-TYPE GUANINE NUCLEOTIDE EXCHANGE FACTOR, ISOFORM F"/>
    <property type="match status" value="1"/>
</dbReference>
<dbReference type="PANTHER" id="PTHR46026">
    <property type="entry name" value="RHO-TYPE GUANINE NUCLEOTIDE EXCHANGE FACTOR, ISOFORM F"/>
    <property type="match status" value="1"/>
</dbReference>
<evidence type="ECO:0000313" key="4">
    <source>
        <dbReference type="EMBL" id="CAF4412475.1"/>
    </source>
</evidence>
<dbReference type="SUPFAM" id="SSF50044">
    <property type="entry name" value="SH3-domain"/>
    <property type="match status" value="1"/>
</dbReference>
<dbReference type="FunFam" id="2.30.30.40:FF:000072">
    <property type="entry name" value="Unconventional Myosin IB"/>
    <property type="match status" value="1"/>
</dbReference>
<dbReference type="GO" id="GO:0005085">
    <property type="term" value="F:guanyl-nucleotide exchange factor activity"/>
    <property type="evidence" value="ECO:0007669"/>
    <property type="project" value="TreeGrafter"/>
</dbReference>
<dbReference type="Pfam" id="PF14604">
    <property type="entry name" value="SH3_9"/>
    <property type="match status" value="1"/>
</dbReference>
<dbReference type="SMART" id="SM00326">
    <property type="entry name" value="SH3"/>
    <property type="match status" value="1"/>
</dbReference>
<feature type="domain" description="SH3" evidence="3">
    <location>
        <begin position="32"/>
        <end position="92"/>
    </location>
</feature>
<reference evidence="4" key="1">
    <citation type="submission" date="2021-02" db="EMBL/GenBank/DDBJ databases">
        <authorList>
            <person name="Nowell W R."/>
        </authorList>
    </citation>
    <scope>NUCLEOTIDE SEQUENCE</scope>
</reference>
<sequence length="150" mass="17139">MQIARNRRIPPYFDVKAFKKGNTCNFRINHISEKVVVTALYAFKAQNTDELSFAKNDMIVLTQAPADGGWWEGTLNNKTGWFPSNYVEQVVKKADSSSSLQSRNSQQCAEMYQNRETTIQTLNESEQHYISDLDNFILRTLQPLANALIT</sequence>
<dbReference type="PRINTS" id="PR00452">
    <property type="entry name" value="SH3DOMAIN"/>
</dbReference>
<dbReference type="AlphaFoldDB" id="A0A8S2VUH5"/>
<dbReference type="Proteomes" id="UP000681720">
    <property type="component" value="Unassembled WGS sequence"/>
</dbReference>
<evidence type="ECO:0000256" key="1">
    <source>
        <dbReference type="ARBA" id="ARBA00022443"/>
    </source>
</evidence>